<proteinExistence type="predicted"/>
<sequence length="154" mass="17819">MSWEALSVVAQIASTIAVFITLIYIAIQVKIINHQRELNAFRHTYDSLNVFCDKMSQSPEIGSIIHRGRTSLEALDPGEKIVFQHIHLRLLNTLESWYVQVMRTSSRREDKELQIRNIGGLVSYYLNYPGTKDVWNNVKTTFEPIQELVENNIQ</sequence>
<reference evidence="2 3" key="1">
    <citation type="submission" date="2020-02" db="EMBL/GenBank/DDBJ databases">
        <title>Balneolaceae bacterium YR4-1, complete genome.</title>
        <authorList>
            <person name="Li Y."/>
            <person name="Wu S."/>
        </authorList>
    </citation>
    <scope>NUCLEOTIDE SEQUENCE [LARGE SCALE GENOMIC DNA]</scope>
    <source>
        <strain evidence="2 3">YR4-1</strain>
    </source>
</reference>
<comment type="caution">
    <text evidence="2">The sequence shown here is derived from an EMBL/GenBank/DDBJ whole genome shotgun (WGS) entry which is preliminary data.</text>
</comment>
<evidence type="ECO:0000313" key="2">
    <source>
        <dbReference type="EMBL" id="NGP75123.1"/>
    </source>
</evidence>
<protein>
    <submittedName>
        <fullName evidence="2">Uncharacterized protein</fullName>
    </submittedName>
</protein>
<dbReference type="AlphaFoldDB" id="A0A6M1T427"/>
<gene>
    <name evidence="2" type="ORF">G3570_00650</name>
</gene>
<accession>A0A6M1T427</accession>
<dbReference type="Proteomes" id="UP000473278">
    <property type="component" value="Unassembled WGS sequence"/>
</dbReference>
<organism evidence="2 3">
    <name type="scientific">Halalkalibaculum roseum</name>
    <dbReference type="NCBI Taxonomy" id="2709311"/>
    <lineage>
        <taxon>Bacteria</taxon>
        <taxon>Pseudomonadati</taxon>
        <taxon>Balneolota</taxon>
        <taxon>Balneolia</taxon>
        <taxon>Balneolales</taxon>
        <taxon>Balneolaceae</taxon>
        <taxon>Halalkalibaculum</taxon>
    </lineage>
</organism>
<evidence type="ECO:0000256" key="1">
    <source>
        <dbReference type="SAM" id="Phobius"/>
    </source>
</evidence>
<evidence type="ECO:0000313" key="3">
    <source>
        <dbReference type="Proteomes" id="UP000473278"/>
    </source>
</evidence>
<keyword evidence="1" id="KW-0812">Transmembrane</keyword>
<feature type="transmembrane region" description="Helical" evidence="1">
    <location>
        <begin position="6"/>
        <end position="27"/>
    </location>
</feature>
<dbReference type="RefSeq" id="WP_165138142.1">
    <property type="nucleotide sequence ID" value="NZ_JAALLT010000001.1"/>
</dbReference>
<dbReference type="EMBL" id="JAALLT010000001">
    <property type="protein sequence ID" value="NGP75123.1"/>
    <property type="molecule type" value="Genomic_DNA"/>
</dbReference>
<keyword evidence="3" id="KW-1185">Reference proteome</keyword>
<keyword evidence="1" id="KW-0472">Membrane</keyword>
<keyword evidence="1" id="KW-1133">Transmembrane helix</keyword>
<name>A0A6M1T427_9BACT</name>